<accession>A0ABM3HKV4</accession>
<feature type="compositionally biased region" description="Polar residues" evidence="1">
    <location>
        <begin position="37"/>
        <end position="48"/>
    </location>
</feature>
<dbReference type="Pfam" id="PF03004">
    <property type="entry name" value="Transposase_24"/>
    <property type="match status" value="1"/>
</dbReference>
<keyword evidence="2" id="KW-1185">Reference proteome</keyword>
<feature type="region of interest" description="Disordered" evidence="1">
    <location>
        <begin position="27"/>
        <end position="61"/>
    </location>
</feature>
<organism evidence="2 3">
    <name type="scientific">Rhodamnia argentea</name>
    <dbReference type="NCBI Taxonomy" id="178133"/>
    <lineage>
        <taxon>Eukaryota</taxon>
        <taxon>Viridiplantae</taxon>
        <taxon>Streptophyta</taxon>
        <taxon>Embryophyta</taxon>
        <taxon>Tracheophyta</taxon>
        <taxon>Spermatophyta</taxon>
        <taxon>Magnoliopsida</taxon>
        <taxon>eudicotyledons</taxon>
        <taxon>Gunneridae</taxon>
        <taxon>Pentapetalae</taxon>
        <taxon>rosids</taxon>
        <taxon>malvids</taxon>
        <taxon>Myrtales</taxon>
        <taxon>Myrtaceae</taxon>
        <taxon>Myrtoideae</taxon>
        <taxon>Myrteae</taxon>
        <taxon>Australasian group</taxon>
        <taxon>Rhodamnia</taxon>
    </lineage>
</organism>
<name>A0ABM3HKV4_9MYRT</name>
<dbReference type="InterPro" id="IPR004252">
    <property type="entry name" value="Probable_transposase_24"/>
</dbReference>
<evidence type="ECO:0000313" key="3">
    <source>
        <dbReference type="RefSeq" id="XP_048137219.1"/>
    </source>
</evidence>
<gene>
    <name evidence="3" type="primary">LOC125312540</name>
</gene>
<evidence type="ECO:0000256" key="1">
    <source>
        <dbReference type="SAM" id="MobiDB-lite"/>
    </source>
</evidence>
<reference evidence="3" key="1">
    <citation type="submission" date="2025-08" db="UniProtKB">
        <authorList>
            <consortium name="RefSeq"/>
        </authorList>
    </citation>
    <scope>IDENTIFICATION</scope>
    <source>
        <tissue evidence="3">Leaf</tissue>
    </source>
</reference>
<protein>
    <submittedName>
        <fullName evidence="3">Uncharacterized protein LOC125312540 isoform X1</fullName>
    </submittedName>
</protein>
<dbReference type="PANTHER" id="PTHR33144">
    <property type="entry name" value="OS10G0409366 PROTEIN-RELATED"/>
    <property type="match status" value="1"/>
</dbReference>
<dbReference type="GeneID" id="125312540"/>
<evidence type="ECO:0000313" key="2">
    <source>
        <dbReference type="Proteomes" id="UP000827889"/>
    </source>
</evidence>
<dbReference type="RefSeq" id="XP_048137219.1">
    <property type="nucleotide sequence ID" value="XM_048281262.1"/>
</dbReference>
<dbReference type="PANTHER" id="PTHR33144:SF52">
    <property type="match status" value="1"/>
</dbReference>
<dbReference type="Proteomes" id="UP000827889">
    <property type="component" value="Chromosome 6"/>
</dbReference>
<proteinExistence type="predicted"/>
<sequence length="237" mass="27263">MGNTRRIIKRLGKRVVQVSYELEEKVEKQRNGRKLHSNSGTANVNASDSSRKQKRGFTRLPGVWNLPPGKRTRVLLGKKMQPIGVEGGLLGSFSGPLLEMASWHHCSQLGSKLSKFDYPRIPAMEKWILHSINSKWRNWKSNLKAAHYDSSQPLSHHLKHLPERVRRDQWKKLVAFWSSKEGKKLSNINKANRAKQKIRHTLGKKSFARITAEKVYLACKVHHHHSRMIYTAARAVK</sequence>